<comment type="caution">
    <text evidence="1">The sequence shown here is derived from an EMBL/GenBank/DDBJ whole genome shotgun (WGS) entry which is preliminary data.</text>
</comment>
<dbReference type="Proteomes" id="UP000784700">
    <property type="component" value="Unassembled WGS sequence"/>
</dbReference>
<dbReference type="AlphaFoldDB" id="A0A9Q8MU35"/>
<dbReference type="EMBL" id="QUBG01000004">
    <property type="protein sequence ID" value="TPR43753.1"/>
    <property type="molecule type" value="Genomic_DNA"/>
</dbReference>
<proteinExistence type="predicted"/>
<accession>A0A9Q8MU35</accession>
<reference evidence="1" key="1">
    <citation type="submission" date="2018-08" db="EMBL/GenBank/DDBJ databases">
        <title>Comparative genomics of wild bee and flower associated Lactobacillus reveals potential adaptation to the bee host.</title>
        <authorList>
            <person name="Vuong H.Q."/>
            <person name="Mcfrederick Q.S."/>
        </authorList>
    </citation>
    <scope>NUCLEOTIDE SEQUENCE</scope>
    <source>
        <strain evidence="1">HV_63</strain>
    </source>
</reference>
<name>A0A9Q8MU35_9LACO</name>
<gene>
    <name evidence="1" type="ORF">DY130_04795</name>
</gene>
<sequence>MKVTIKLDSMLAKQVKNSASEEKSSVEDYITNVLSNHVKTGNFEQRQFVGKQIDSDKIDIQSHLVMMDGIYYRFDLINEKEPTADVKYTVVGNNGNVLYLKK</sequence>
<evidence type="ECO:0000313" key="2">
    <source>
        <dbReference type="Proteomes" id="UP000784700"/>
    </source>
</evidence>
<organism evidence="1 2">
    <name type="scientific">Apilactobacillus micheneri</name>
    <dbReference type="NCBI Taxonomy" id="1899430"/>
    <lineage>
        <taxon>Bacteria</taxon>
        <taxon>Bacillati</taxon>
        <taxon>Bacillota</taxon>
        <taxon>Bacilli</taxon>
        <taxon>Lactobacillales</taxon>
        <taxon>Lactobacillaceae</taxon>
        <taxon>Apilactobacillus</taxon>
    </lineage>
</organism>
<dbReference type="RefSeq" id="WP_140934608.1">
    <property type="nucleotide sequence ID" value="NZ_QUBF01000004.1"/>
</dbReference>
<protein>
    <submittedName>
        <fullName evidence="1">Uncharacterized protein</fullName>
    </submittedName>
</protein>
<evidence type="ECO:0000313" key="1">
    <source>
        <dbReference type="EMBL" id="TPR43753.1"/>
    </source>
</evidence>